<evidence type="ECO:0000256" key="4">
    <source>
        <dbReference type="ARBA" id="ARBA00022475"/>
    </source>
</evidence>
<protein>
    <recommendedName>
        <fullName evidence="9">Multidrug-efflux transporter</fullName>
    </recommendedName>
</protein>
<organism evidence="11 12">
    <name type="scientific">Caenibius tardaugens NBRC 16725</name>
    <dbReference type="NCBI Taxonomy" id="1219035"/>
    <lineage>
        <taxon>Bacteria</taxon>
        <taxon>Pseudomonadati</taxon>
        <taxon>Pseudomonadota</taxon>
        <taxon>Alphaproteobacteria</taxon>
        <taxon>Sphingomonadales</taxon>
        <taxon>Erythrobacteraceae</taxon>
        <taxon>Caenibius</taxon>
    </lineage>
</organism>
<reference evidence="11 12" key="1">
    <citation type="submission" date="2013-09" db="EMBL/GenBank/DDBJ databases">
        <title>Whole genome shotgun sequence of Novosphingobium tardaugens NBRC 16725.</title>
        <authorList>
            <person name="Isaki S."/>
            <person name="Hosoyama A."/>
            <person name="Tsuchikane K."/>
            <person name="Katsumata H."/>
            <person name="Ando Y."/>
            <person name="Yamazaki S."/>
            <person name="Fujita N."/>
        </authorList>
    </citation>
    <scope>NUCLEOTIDE SEQUENCE [LARGE SCALE GENOMIC DNA]</scope>
    <source>
        <strain evidence="11 12">NBRC 16725</strain>
    </source>
</reference>
<evidence type="ECO:0000313" key="12">
    <source>
        <dbReference type="Proteomes" id="UP000016568"/>
    </source>
</evidence>
<feature type="transmembrane region" description="Helical" evidence="10">
    <location>
        <begin position="210"/>
        <end position="229"/>
    </location>
</feature>
<proteinExistence type="predicted"/>
<feature type="transmembrane region" description="Helical" evidence="10">
    <location>
        <begin position="107"/>
        <end position="132"/>
    </location>
</feature>
<keyword evidence="5 10" id="KW-0812">Transmembrane</keyword>
<feature type="transmembrane region" description="Helical" evidence="10">
    <location>
        <begin position="144"/>
        <end position="162"/>
    </location>
</feature>
<dbReference type="NCBIfam" id="TIGR00797">
    <property type="entry name" value="matE"/>
    <property type="match status" value="1"/>
</dbReference>
<dbReference type="Proteomes" id="UP000016568">
    <property type="component" value="Unassembled WGS sequence"/>
</dbReference>
<dbReference type="Pfam" id="PF01554">
    <property type="entry name" value="MatE"/>
    <property type="match status" value="2"/>
</dbReference>
<accession>U2Y3F0</accession>
<dbReference type="GO" id="GO:0015297">
    <property type="term" value="F:antiporter activity"/>
    <property type="evidence" value="ECO:0007669"/>
    <property type="project" value="UniProtKB-KW"/>
</dbReference>
<feature type="transmembrane region" description="Helical" evidence="10">
    <location>
        <begin position="250"/>
        <end position="271"/>
    </location>
</feature>
<dbReference type="EMBL" id="BASZ01000001">
    <property type="protein sequence ID" value="GAD47506.1"/>
    <property type="molecule type" value="Genomic_DNA"/>
</dbReference>
<keyword evidence="2" id="KW-0813">Transport</keyword>
<dbReference type="eggNOG" id="COG0534">
    <property type="taxonomic scope" value="Bacteria"/>
</dbReference>
<dbReference type="CDD" id="cd13131">
    <property type="entry name" value="MATE_NorM_like"/>
    <property type="match status" value="1"/>
</dbReference>
<dbReference type="PIRSF" id="PIRSF006603">
    <property type="entry name" value="DinF"/>
    <property type="match status" value="1"/>
</dbReference>
<keyword evidence="7" id="KW-0406">Ion transport</keyword>
<dbReference type="AlphaFoldDB" id="U2Y3F0"/>
<evidence type="ECO:0000256" key="2">
    <source>
        <dbReference type="ARBA" id="ARBA00022448"/>
    </source>
</evidence>
<evidence type="ECO:0000256" key="9">
    <source>
        <dbReference type="ARBA" id="ARBA00031636"/>
    </source>
</evidence>
<dbReference type="PANTHER" id="PTHR43298:SF2">
    <property type="entry name" value="FMN_FAD EXPORTER YEEO-RELATED"/>
    <property type="match status" value="1"/>
</dbReference>
<feature type="transmembrane region" description="Helical" evidence="10">
    <location>
        <begin position="60"/>
        <end position="86"/>
    </location>
</feature>
<evidence type="ECO:0000256" key="3">
    <source>
        <dbReference type="ARBA" id="ARBA00022449"/>
    </source>
</evidence>
<dbReference type="GO" id="GO:0005886">
    <property type="term" value="C:plasma membrane"/>
    <property type="evidence" value="ECO:0007669"/>
    <property type="project" value="UniProtKB-SubCell"/>
</dbReference>
<keyword evidence="3" id="KW-0050">Antiport</keyword>
<dbReference type="InterPro" id="IPR002528">
    <property type="entry name" value="MATE_fam"/>
</dbReference>
<dbReference type="GO" id="GO:0006811">
    <property type="term" value="P:monoatomic ion transport"/>
    <property type="evidence" value="ECO:0007669"/>
    <property type="project" value="UniProtKB-KW"/>
</dbReference>
<comment type="caution">
    <text evidence="11">The sequence shown here is derived from an EMBL/GenBank/DDBJ whole genome shotgun (WGS) entry which is preliminary data.</text>
</comment>
<evidence type="ECO:0000313" key="11">
    <source>
        <dbReference type="EMBL" id="GAD47506.1"/>
    </source>
</evidence>
<dbReference type="InterPro" id="IPR050222">
    <property type="entry name" value="MATE_MdtK"/>
</dbReference>
<evidence type="ECO:0000256" key="10">
    <source>
        <dbReference type="SAM" id="Phobius"/>
    </source>
</evidence>
<evidence type="ECO:0000256" key="1">
    <source>
        <dbReference type="ARBA" id="ARBA00004429"/>
    </source>
</evidence>
<keyword evidence="12" id="KW-1185">Reference proteome</keyword>
<keyword evidence="4" id="KW-1003">Cell membrane</keyword>
<sequence length="469" mass="49415">MLAYRARLMSAAAQPSSFAGELKATLLLAAPLAAANLLQMAVHAVDVIFVARLGQDALAAASLSISLFGLLMWAFSGLTGAVAPLIAAELGKGRHAVREIRRSVRMALWLAVLSGLFGMAICGFGGALLAASGQDPVISELAGGFLRVLMWGMIPMIMANVLRTFVAAMGRPIFATLITAAAIGVNILANWVFVFGGFGVPAMGLNGSAVASVVTSVCMFLAYLGVVCADRRFRRYYLFGRFWRPETKRLKEITLIGLPIAGTILAEAGLFSSAALLMGWIGKAELASHTIALQIAAFAFQIPFGVGQAATIRVGYHFGAGNRAAIGHAGRAAIMVCVLFSVVTACLLLFAPRLVISAYVDIHAPANAVLVSLAVQYLAIGALFQLFDGTQAVVAGALRGLQDTKVPMAIAIFGYWLPGMGSALWLAFHTPLRGAGVWFGFAIGLAVVAVLLLYRWHGRERLNLVAQLP</sequence>
<name>U2Y3F0_9SPHN</name>
<gene>
    <name evidence="11" type="ORF">NT2_01_02750</name>
</gene>
<keyword evidence="8 10" id="KW-0472">Membrane</keyword>
<evidence type="ECO:0000256" key="5">
    <source>
        <dbReference type="ARBA" id="ARBA00022692"/>
    </source>
</evidence>
<dbReference type="PANTHER" id="PTHR43298">
    <property type="entry name" value="MULTIDRUG RESISTANCE PROTEIN NORM-RELATED"/>
    <property type="match status" value="1"/>
</dbReference>
<keyword evidence="6 10" id="KW-1133">Transmembrane helix</keyword>
<dbReference type="InterPro" id="IPR048279">
    <property type="entry name" value="MdtK-like"/>
</dbReference>
<feature type="transmembrane region" description="Helical" evidence="10">
    <location>
        <begin position="174"/>
        <end position="198"/>
    </location>
</feature>
<evidence type="ECO:0000256" key="8">
    <source>
        <dbReference type="ARBA" id="ARBA00023136"/>
    </source>
</evidence>
<feature type="transmembrane region" description="Helical" evidence="10">
    <location>
        <begin position="291"/>
        <end position="312"/>
    </location>
</feature>
<evidence type="ECO:0000256" key="6">
    <source>
        <dbReference type="ARBA" id="ARBA00022989"/>
    </source>
</evidence>
<feature type="transmembrane region" description="Helical" evidence="10">
    <location>
        <begin position="333"/>
        <end position="356"/>
    </location>
</feature>
<dbReference type="GO" id="GO:0042910">
    <property type="term" value="F:xenobiotic transmembrane transporter activity"/>
    <property type="evidence" value="ECO:0007669"/>
    <property type="project" value="InterPro"/>
</dbReference>
<evidence type="ECO:0000256" key="7">
    <source>
        <dbReference type="ARBA" id="ARBA00023065"/>
    </source>
</evidence>
<feature type="transmembrane region" description="Helical" evidence="10">
    <location>
        <begin position="408"/>
        <end position="428"/>
    </location>
</feature>
<feature type="transmembrane region" description="Helical" evidence="10">
    <location>
        <begin position="434"/>
        <end position="454"/>
    </location>
</feature>
<feature type="transmembrane region" description="Helical" evidence="10">
    <location>
        <begin position="368"/>
        <end position="387"/>
    </location>
</feature>
<comment type="subcellular location">
    <subcellularLocation>
        <location evidence="1">Cell inner membrane</location>
        <topology evidence="1">Multi-pass membrane protein</topology>
    </subcellularLocation>
</comment>